<dbReference type="Pfam" id="PF00072">
    <property type="entry name" value="Response_reg"/>
    <property type="match status" value="1"/>
</dbReference>
<keyword evidence="1" id="KW-0902">Two-component regulatory system</keyword>
<evidence type="ECO:0000256" key="1">
    <source>
        <dbReference type="ARBA" id="ARBA00023012"/>
    </source>
</evidence>
<dbReference type="EMBL" id="SDAM02000140">
    <property type="protein sequence ID" value="KAH6827812.1"/>
    <property type="molecule type" value="Genomic_DNA"/>
</dbReference>
<dbReference type="AlphaFoldDB" id="A0AAD4J643"/>
<dbReference type="InterPro" id="IPR001789">
    <property type="entry name" value="Sig_transdc_resp-reg_receiver"/>
</dbReference>
<feature type="compositionally biased region" description="Basic and acidic residues" evidence="5">
    <location>
        <begin position="108"/>
        <end position="119"/>
    </location>
</feature>
<feature type="domain" description="Response regulatory" evidence="6">
    <location>
        <begin position="1"/>
        <end position="67"/>
    </location>
</feature>
<gene>
    <name evidence="7" type="ORF">C2S53_017171</name>
</gene>
<comment type="caution">
    <text evidence="7">The sequence shown here is derived from an EMBL/GenBank/DDBJ whole genome shotgun (WGS) entry which is preliminary data.</text>
</comment>
<evidence type="ECO:0000313" key="8">
    <source>
        <dbReference type="Proteomes" id="UP001190926"/>
    </source>
</evidence>
<reference evidence="7 8" key="1">
    <citation type="journal article" date="2021" name="Nat. Commun.">
        <title>Incipient diploidization of the medicinal plant Perilla within 10,000 years.</title>
        <authorList>
            <person name="Zhang Y."/>
            <person name="Shen Q."/>
            <person name="Leng L."/>
            <person name="Zhang D."/>
            <person name="Chen S."/>
            <person name="Shi Y."/>
            <person name="Ning Z."/>
            <person name="Chen S."/>
        </authorList>
    </citation>
    <scope>NUCLEOTIDE SEQUENCE [LARGE SCALE GENOMIC DNA]</scope>
    <source>
        <strain evidence="8">cv. PC099</strain>
    </source>
</reference>
<keyword evidence="3" id="KW-0804">Transcription</keyword>
<name>A0AAD4J643_PERFH</name>
<evidence type="ECO:0000256" key="2">
    <source>
        <dbReference type="ARBA" id="ARBA00023015"/>
    </source>
</evidence>
<dbReference type="InterPro" id="IPR045279">
    <property type="entry name" value="ARR-like"/>
</dbReference>
<dbReference type="PROSITE" id="PS50110">
    <property type="entry name" value="RESPONSE_REGULATORY"/>
    <property type="match status" value="1"/>
</dbReference>
<keyword evidence="4" id="KW-0597">Phosphoprotein</keyword>
<feature type="modified residue" description="4-aspartylphosphate" evidence="4">
    <location>
        <position position="3"/>
    </location>
</feature>
<dbReference type="PANTHER" id="PTHR43874">
    <property type="entry name" value="TWO-COMPONENT RESPONSE REGULATOR"/>
    <property type="match status" value="1"/>
</dbReference>
<accession>A0AAD4J643</accession>
<evidence type="ECO:0000256" key="5">
    <source>
        <dbReference type="SAM" id="MobiDB-lite"/>
    </source>
</evidence>
<dbReference type="GO" id="GO:0009736">
    <property type="term" value="P:cytokinin-activated signaling pathway"/>
    <property type="evidence" value="ECO:0007669"/>
    <property type="project" value="InterPro"/>
</dbReference>
<feature type="compositionally biased region" description="Basic residues" evidence="5">
    <location>
        <begin position="129"/>
        <end position="138"/>
    </location>
</feature>
<evidence type="ECO:0000256" key="3">
    <source>
        <dbReference type="ARBA" id="ARBA00023163"/>
    </source>
</evidence>
<keyword evidence="8" id="KW-1185">Reference proteome</keyword>
<evidence type="ECO:0000313" key="7">
    <source>
        <dbReference type="EMBL" id="KAH6827812.1"/>
    </source>
</evidence>
<proteinExistence type="predicted"/>
<keyword evidence="2" id="KW-0805">Transcription regulation</keyword>
<dbReference type="PANTHER" id="PTHR43874:SF87">
    <property type="entry name" value="HTH MYB-TYPE DOMAIN-CONTAINING PROTEIN"/>
    <property type="match status" value="1"/>
</dbReference>
<feature type="region of interest" description="Disordered" evidence="5">
    <location>
        <begin position="81"/>
        <end position="177"/>
    </location>
</feature>
<feature type="compositionally biased region" description="Polar residues" evidence="5">
    <location>
        <begin position="162"/>
        <end position="177"/>
    </location>
</feature>
<organism evidence="7 8">
    <name type="scientific">Perilla frutescens var. hirtella</name>
    <name type="common">Perilla citriodora</name>
    <name type="synonym">Perilla setoyensis</name>
    <dbReference type="NCBI Taxonomy" id="608512"/>
    <lineage>
        <taxon>Eukaryota</taxon>
        <taxon>Viridiplantae</taxon>
        <taxon>Streptophyta</taxon>
        <taxon>Embryophyta</taxon>
        <taxon>Tracheophyta</taxon>
        <taxon>Spermatophyta</taxon>
        <taxon>Magnoliopsida</taxon>
        <taxon>eudicotyledons</taxon>
        <taxon>Gunneridae</taxon>
        <taxon>Pentapetalae</taxon>
        <taxon>asterids</taxon>
        <taxon>lamiids</taxon>
        <taxon>Lamiales</taxon>
        <taxon>Lamiaceae</taxon>
        <taxon>Nepetoideae</taxon>
        <taxon>Elsholtzieae</taxon>
        <taxon>Perilla</taxon>
    </lineage>
</organism>
<dbReference type="Gene3D" id="3.40.50.2300">
    <property type="match status" value="1"/>
</dbReference>
<evidence type="ECO:0000256" key="4">
    <source>
        <dbReference type="PROSITE-ProRule" id="PRU00169"/>
    </source>
</evidence>
<dbReference type="GO" id="GO:0000160">
    <property type="term" value="P:phosphorelay signal transduction system"/>
    <property type="evidence" value="ECO:0007669"/>
    <property type="project" value="UniProtKB-KW"/>
</dbReference>
<evidence type="ECO:0000259" key="6">
    <source>
        <dbReference type="PROSITE" id="PS50110"/>
    </source>
</evidence>
<dbReference type="Proteomes" id="UP001190926">
    <property type="component" value="Unassembled WGS sequence"/>
</dbReference>
<sequence>MADIDMQEMDCFKFIKSVQLIKDLPIILISAESKKNVVEEAMMKGACFFLKKPISSKNLKNVWQHVYRKNNHKNARKIVEIKSGGDDREEGNENVFQNGNGRIGSNEKVGDSGRAKSNDRGGLVDGTTKSRRVAKKRPLSSPENHDERREMKRRRSDDEGSELSQNSHRQRFFSTTN</sequence>
<dbReference type="SUPFAM" id="SSF52172">
    <property type="entry name" value="CheY-like"/>
    <property type="match status" value="1"/>
</dbReference>
<dbReference type="InterPro" id="IPR011006">
    <property type="entry name" value="CheY-like_superfamily"/>
</dbReference>
<protein>
    <recommendedName>
        <fullName evidence="6">Response regulatory domain-containing protein</fullName>
    </recommendedName>
</protein>
<feature type="compositionally biased region" description="Basic and acidic residues" evidence="5">
    <location>
        <begin position="143"/>
        <end position="158"/>
    </location>
</feature>